<accession>A0A255HCA6</accession>
<evidence type="ECO:0000256" key="2">
    <source>
        <dbReference type="ARBA" id="ARBA00023125"/>
    </source>
</evidence>
<dbReference type="InterPro" id="IPR050109">
    <property type="entry name" value="HTH-type_TetR-like_transc_reg"/>
</dbReference>
<dbReference type="GO" id="GO:0003700">
    <property type="term" value="F:DNA-binding transcription factor activity"/>
    <property type="evidence" value="ECO:0007669"/>
    <property type="project" value="TreeGrafter"/>
</dbReference>
<evidence type="ECO:0000256" key="3">
    <source>
        <dbReference type="ARBA" id="ARBA00023163"/>
    </source>
</evidence>
<dbReference type="PANTHER" id="PTHR30055">
    <property type="entry name" value="HTH-TYPE TRANSCRIPTIONAL REGULATOR RUTR"/>
    <property type="match status" value="1"/>
</dbReference>
<keyword evidence="5" id="KW-0472">Membrane</keyword>
<gene>
    <name evidence="7" type="ORF">CGZ93_02540</name>
</gene>
<dbReference type="OrthoDB" id="3729423at2"/>
<dbReference type="SUPFAM" id="SSF46689">
    <property type="entry name" value="Homeodomain-like"/>
    <property type="match status" value="1"/>
</dbReference>
<evidence type="ECO:0000256" key="5">
    <source>
        <dbReference type="SAM" id="Phobius"/>
    </source>
</evidence>
<name>A0A255HCA6_9ACTN</name>
<dbReference type="PROSITE" id="PS50977">
    <property type="entry name" value="HTH_TETR_2"/>
    <property type="match status" value="1"/>
</dbReference>
<organism evidence="7 8">
    <name type="scientific">Enemella dayhoffiae</name>
    <dbReference type="NCBI Taxonomy" id="2016507"/>
    <lineage>
        <taxon>Bacteria</taxon>
        <taxon>Bacillati</taxon>
        <taxon>Actinomycetota</taxon>
        <taxon>Actinomycetes</taxon>
        <taxon>Propionibacteriales</taxon>
        <taxon>Propionibacteriaceae</taxon>
        <taxon>Enemella</taxon>
    </lineage>
</organism>
<reference evidence="7 8" key="1">
    <citation type="submission" date="2017-07" db="EMBL/GenBank/DDBJ databases">
        <title>Draft whole genome sequences of clinical Proprionibacteriaceae strains.</title>
        <authorList>
            <person name="Bernier A.-M."/>
            <person name="Bernard K."/>
            <person name="Domingo M.-C."/>
        </authorList>
    </citation>
    <scope>NUCLEOTIDE SEQUENCE [LARGE SCALE GENOMIC DNA]</scope>
    <source>
        <strain evidence="7 8">NML 130396</strain>
    </source>
</reference>
<feature type="transmembrane region" description="Helical" evidence="5">
    <location>
        <begin position="154"/>
        <end position="175"/>
    </location>
</feature>
<dbReference type="PRINTS" id="PR00455">
    <property type="entry name" value="HTHTETR"/>
</dbReference>
<evidence type="ECO:0000259" key="6">
    <source>
        <dbReference type="PROSITE" id="PS50977"/>
    </source>
</evidence>
<dbReference type="GO" id="GO:0000976">
    <property type="term" value="F:transcription cis-regulatory region binding"/>
    <property type="evidence" value="ECO:0007669"/>
    <property type="project" value="TreeGrafter"/>
</dbReference>
<keyword evidence="5" id="KW-1133">Transmembrane helix</keyword>
<dbReference type="Proteomes" id="UP000216311">
    <property type="component" value="Unassembled WGS sequence"/>
</dbReference>
<evidence type="ECO:0000313" key="8">
    <source>
        <dbReference type="Proteomes" id="UP000216311"/>
    </source>
</evidence>
<evidence type="ECO:0000313" key="7">
    <source>
        <dbReference type="EMBL" id="OYO25337.1"/>
    </source>
</evidence>
<dbReference type="InterPro" id="IPR001647">
    <property type="entry name" value="HTH_TetR"/>
</dbReference>
<keyword evidence="1" id="KW-0805">Transcription regulation</keyword>
<dbReference type="PANTHER" id="PTHR30055:SF238">
    <property type="entry name" value="MYCOFACTOCIN BIOSYNTHESIS TRANSCRIPTIONAL REGULATOR MFTR-RELATED"/>
    <property type="match status" value="1"/>
</dbReference>
<comment type="caution">
    <text evidence="7">The sequence shown here is derived from an EMBL/GenBank/DDBJ whole genome shotgun (WGS) entry which is preliminary data.</text>
</comment>
<keyword evidence="8" id="KW-1185">Reference proteome</keyword>
<dbReference type="EMBL" id="NMVQ01000001">
    <property type="protein sequence ID" value="OYO25337.1"/>
    <property type="molecule type" value="Genomic_DNA"/>
</dbReference>
<sequence>MDENRVDGRTARRTETREAVLNAATELFAAQGVSATSVDEIAARAGTAKGSVFYNFGSKNGVVEALMQRSIQRLATNLAEATHGLSGRELRRETVANLLREVHAHPNAAQLMVNETFRVDRSWSETTRQWRGLMLSGLVEDYVAEHGEDHRERAGLWAAALVGATLMTGLEWMVAMPAMSYDDARAALLETLHL</sequence>
<keyword evidence="5" id="KW-0812">Transmembrane</keyword>
<dbReference type="InterPro" id="IPR009057">
    <property type="entry name" value="Homeodomain-like_sf"/>
</dbReference>
<keyword evidence="3" id="KW-0804">Transcription</keyword>
<dbReference type="RefSeq" id="WP_094362547.1">
    <property type="nucleotide sequence ID" value="NZ_NMVQ01000001.1"/>
</dbReference>
<evidence type="ECO:0000256" key="4">
    <source>
        <dbReference type="PROSITE-ProRule" id="PRU00335"/>
    </source>
</evidence>
<feature type="DNA-binding region" description="H-T-H motif" evidence="4">
    <location>
        <begin position="37"/>
        <end position="56"/>
    </location>
</feature>
<feature type="domain" description="HTH tetR-type" evidence="6">
    <location>
        <begin position="14"/>
        <end position="74"/>
    </location>
</feature>
<protein>
    <submittedName>
        <fullName evidence="7">TetR family transcriptional regulator</fullName>
    </submittedName>
</protein>
<evidence type="ECO:0000256" key="1">
    <source>
        <dbReference type="ARBA" id="ARBA00023015"/>
    </source>
</evidence>
<dbReference type="Gene3D" id="1.10.357.10">
    <property type="entry name" value="Tetracycline Repressor, domain 2"/>
    <property type="match status" value="1"/>
</dbReference>
<dbReference type="Pfam" id="PF00440">
    <property type="entry name" value="TetR_N"/>
    <property type="match status" value="1"/>
</dbReference>
<keyword evidence="2 4" id="KW-0238">DNA-binding</keyword>
<dbReference type="AlphaFoldDB" id="A0A255HCA6"/>
<proteinExistence type="predicted"/>